<dbReference type="PROSITE" id="PS51257">
    <property type="entry name" value="PROKAR_LIPOPROTEIN"/>
    <property type="match status" value="1"/>
</dbReference>
<evidence type="ECO:0000313" key="3">
    <source>
        <dbReference type="EMBL" id="MBB5355606.1"/>
    </source>
</evidence>
<dbReference type="Proteomes" id="UP000583699">
    <property type="component" value="Unassembled WGS sequence"/>
</dbReference>
<sequence>MKKLAWIVISLMFIFSGCTSPQDAPKNEKEPPKQIEVVFQTNPKVIYVNEPTTLQVVVTDGEKPIEHASDVQFEIRRKGEEHDEMITARHKGNGLYVAEKTFAADGVYVVTYHVTANNSHRMEKNEVRVEQKQGATTQARKQSNHSHTHEHRVYMTFSPKEAKQNERTTFQVQMVYDEKPLTEGQVTMEYWKGEDKKHTYVTMNEQGNGTYVAEVSFASSGIYQFRVHVIKEDLHDHQVFSVEIK</sequence>
<evidence type="ECO:0000256" key="1">
    <source>
        <dbReference type="SAM" id="SignalP"/>
    </source>
</evidence>
<dbReference type="InterPro" id="IPR032693">
    <property type="entry name" value="YtkA-like_dom"/>
</dbReference>
<reference evidence="3 4" key="1">
    <citation type="submission" date="2020-08" db="EMBL/GenBank/DDBJ databases">
        <title>Genomic Encyclopedia of Type Strains, Phase IV (KMG-IV): sequencing the most valuable type-strain genomes for metagenomic binning, comparative biology and taxonomic classification.</title>
        <authorList>
            <person name="Goeker M."/>
        </authorList>
    </citation>
    <scope>NUCLEOTIDE SEQUENCE [LARGE SCALE GENOMIC DNA]</scope>
    <source>
        <strain evidence="3 4">DSM 19169</strain>
    </source>
</reference>
<keyword evidence="4" id="KW-1185">Reference proteome</keyword>
<gene>
    <name evidence="3" type="ORF">HNR43_001581</name>
</gene>
<dbReference type="RefSeq" id="WP_183242756.1">
    <property type="nucleotide sequence ID" value="NZ_JACHEQ010000007.1"/>
</dbReference>
<dbReference type="AlphaFoldDB" id="A0A7W8N701"/>
<organism evidence="3 4">
    <name type="scientific">Anoxybacillus mongoliensis</name>
    <dbReference type="NCBI Taxonomy" id="452565"/>
    <lineage>
        <taxon>Bacteria</taxon>
        <taxon>Bacillati</taxon>
        <taxon>Bacillota</taxon>
        <taxon>Bacilli</taxon>
        <taxon>Bacillales</taxon>
        <taxon>Anoxybacillaceae</taxon>
        <taxon>Anoxybacillus</taxon>
    </lineage>
</organism>
<proteinExistence type="predicted"/>
<feature type="domain" description="YtkA-like" evidence="2">
    <location>
        <begin position="32"/>
        <end position="113"/>
    </location>
</feature>
<dbReference type="EMBL" id="JACHEQ010000007">
    <property type="protein sequence ID" value="MBB5355606.1"/>
    <property type="molecule type" value="Genomic_DNA"/>
</dbReference>
<name>A0A7W8N701_9BACL</name>
<comment type="caution">
    <text evidence="3">The sequence shown here is derived from an EMBL/GenBank/DDBJ whole genome shotgun (WGS) entry which is preliminary data.</text>
</comment>
<feature type="domain" description="YtkA-like" evidence="2">
    <location>
        <begin position="158"/>
        <end position="228"/>
    </location>
</feature>
<evidence type="ECO:0000259" key="2">
    <source>
        <dbReference type="Pfam" id="PF13115"/>
    </source>
</evidence>
<accession>A0A7W8N701</accession>
<dbReference type="Pfam" id="PF13115">
    <property type="entry name" value="YtkA"/>
    <property type="match status" value="2"/>
</dbReference>
<feature type="signal peptide" evidence="1">
    <location>
        <begin position="1"/>
        <end position="21"/>
    </location>
</feature>
<keyword evidence="1" id="KW-0732">Signal</keyword>
<evidence type="ECO:0000313" key="4">
    <source>
        <dbReference type="Proteomes" id="UP000583699"/>
    </source>
</evidence>
<protein>
    <recommendedName>
        <fullName evidence="2">YtkA-like domain-containing protein</fullName>
    </recommendedName>
</protein>
<feature type="chain" id="PRO_5038350598" description="YtkA-like domain-containing protein" evidence="1">
    <location>
        <begin position="22"/>
        <end position="245"/>
    </location>
</feature>